<dbReference type="InParanoid" id="H0EY21"/>
<name>H0EY21_GLAL7</name>
<evidence type="ECO:0000313" key="1">
    <source>
        <dbReference type="EMBL" id="EHK96583.1"/>
    </source>
</evidence>
<sequence length="44" mass="5449">MLWYVERWQLSDGEREESRPESRSARLKIESLNNFNKKSFHHEK</sequence>
<dbReference type="AlphaFoldDB" id="H0EY21"/>
<accession>H0EY21</accession>
<comment type="caution">
    <text evidence="1">The sequence shown here is derived from an EMBL/GenBank/DDBJ whole genome shotgun (WGS) entry which is preliminary data.</text>
</comment>
<proteinExistence type="predicted"/>
<organism evidence="1 2">
    <name type="scientific">Glarea lozoyensis (strain ATCC 74030 / MF5533)</name>
    <dbReference type="NCBI Taxonomy" id="1104152"/>
    <lineage>
        <taxon>Eukaryota</taxon>
        <taxon>Fungi</taxon>
        <taxon>Dikarya</taxon>
        <taxon>Ascomycota</taxon>
        <taxon>Pezizomycotina</taxon>
        <taxon>Leotiomycetes</taxon>
        <taxon>Helotiales</taxon>
        <taxon>Helotiaceae</taxon>
        <taxon>Glarea</taxon>
    </lineage>
</organism>
<dbReference type="HOGENOM" id="CLU_3224704_0_0_1"/>
<dbReference type="EMBL" id="AGUE01000237">
    <property type="protein sequence ID" value="EHK96583.1"/>
    <property type="molecule type" value="Genomic_DNA"/>
</dbReference>
<keyword evidence="2" id="KW-1185">Reference proteome</keyword>
<reference evidence="1 2" key="1">
    <citation type="journal article" date="2012" name="Eukaryot. Cell">
        <title>Genome sequence of the fungus Glarea lozoyensis: the first genome sequence of a species from the Helotiaceae family.</title>
        <authorList>
            <person name="Youssar L."/>
            <person name="Gruening B.A."/>
            <person name="Erxleben A."/>
            <person name="Guenther S."/>
            <person name="Huettel W."/>
        </authorList>
    </citation>
    <scope>NUCLEOTIDE SEQUENCE [LARGE SCALE GENOMIC DNA]</scope>
    <source>
        <strain evidence="2">ATCC 74030 / MF5533</strain>
    </source>
</reference>
<protein>
    <submittedName>
        <fullName evidence="1">Uncharacterized protein</fullName>
    </submittedName>
</protein>
<gene>
    <name evidence="1" type="ORF">M7I_7717</name>
</gene>
<dbReference type="Proteomes" id="UP000005446">
    <property type="component" value="Unassembled WGS sequence"/>
</dbReference>
<evidence type="ECO:0000313" key="2">
    <source>
        <dbReference type="Proteomes" id="UP000005446"/>
    </source>
</evidence>